<sequence length="127" mass="14338">MKKEIYLAFIICLLFGTNSYAACTCILTISNSLCNDLNGYVKNSVNTTLVNSYNNQTCVITKEFHPTGHKLHVSGNPKNDEHITVTSNNSTYHVFKYAYQKGDYYGSKNIKVETFNIGKYATTRDLM</sequence>
<evidence type="ECO:0000256" key="1">
    <source>
        <dbReference type="SAM" id="SignalP"/>
    </source>
</evidence>
<name>A0A2S6HKH3_9GAMM</name>
<feature type="chain" id="PRO_5015567525" evidence="1">
    <location>
        <begin position="22"/>
        <end position="127"/>
    </location>
</feature>
<accession>A0A2S6HKH3</accession>
<gene>
    <name evidence="2" type="ORF">B0F87_101361</name>
</gene>
<protein>
    <submittedName>
        <fullName evidence="2">Uncharacterized protein</fullName>
    </submittedName>
</protein>
<proteinExistence type="predicted"/>
<dbReference type="RefSeq" id="WP_146086186.1">
    <property type="nucleotide sequence ID" value="NZ_PTIZ01000001.1"/>
</dbReference>
<dbReference type="EMBL" id="PTIZ01000001">
    <property type="protein sequence ID" value="PPK77979.1"/>
    <property type="molecule type" value="Genomic_DNA"/>
</dbReference>
<dbReference type="AlphaFoldDB" id="A0A2S6HKH3"/>
<evidence type="ECO:0000313" key="2">
    <source>
        <dbReference type="EMBL" id="PPK77979.1"/>
    </source>
</evidence>
<comment type="caution">
    <text evidence="2">The sequence shown here is derived from an EMBL/GenBank/DDBJ whole genome shotgun (WGS) entry which is preliminary data.</text>
</comment>
<reference evidence="2 3" key="1">
    <citation type="submission" date="2018-02" db="EMBL/GenBank/DDBJ databases">
        <title>Subsurface microbial communities from deep shales in Ohio and West Virginia, USA.</title>
        <authorList>
            <person name="Wrighton K."/>
        </authorList>
    </citation>
    <scope>NUCLEOTIDE SEQUENCE [LARGE SCALE GENOMIC DNA]</scope>
    <source>
        <strain evidence="2 3">OWC-DMM</strain>
    </source>
</reference>
<organism evidence="2 3">
    <name type="scientific">Methylobacter tundripaludum</name>
    <dbReference type="NCBI Taxonomy" id="173365"/>
    <lineage>
        <taxon>Bacteria</taxon>
        <taxon>Pseudomonadati</taxon>
        <taxon>Pseudomonadota</taxon>
        <taxon>Gammaproteobacteria</taxon>
        <taxon>Methylococcales</taxon>
        <taxon>Methylococcaceae</taxon>
        <taxon>Methylobacter</taxon>
    </lineage>
</organism>
<dbReference type="Proteomes" id="UP000240010">
    <property type="component" value="Unassembled WGS sequence"/>
</dbReference>
<feature type="signal peptide" evidence="1">
    <location>
        <begin position="1"/>
        <end position="21"/>
    </location>
</feature>
<keyword evidence="1" id="KW-0732">Signal</keyword>
<evidence type="ECO:0000313" key="3">
    <source>
        <dbReference type="Proteomes" id="UP000240010"/>
    </source>
</evidence>